<dbReference type="PANTHER" id="PTHR13696:SF98">
    <property type="entry name" value="PLASMID PARTITION PROTEIN A"/>
    <property type="match status" value="1"/>
</dbReference>
<dbReference type="Pfam" id="PF13614">
    <property type="entry name" value="AAA_31"/>
    <property type="match status" value="1"/>
</dbReference>
<dbReference type="Gene3D" id="3.40.50.300">
    <property type="entry name" value="P-loop containing nucleotide triphosphate hydrolases"/>
    <property type="match status" value="1"/>
</dbReference>
<protein>
    <submittedName>
        <fullName evidence="3">Plasmid partitioning protein RepA</fullName>
    </submittedName>
</protein>
<dbReference type="AlphaFoldDB" id="A0A179C096"/>
<dbReference type="PANTHER" id="PTHR13696">
    <property type="entry name" value="P-LOOP CONTAINING NUCLEOSIDE TRIPHOSPHATE HYDROLASE"/>
    <property type="match status" value="1"/>
</dbReference>
<evidence type="ECO:0000259" key="2">
    <source>
        <dbReference type="Pfam" id="PF13614"/>
    </source>
</evidence>
<feature type="compositionally biased region" description="Polar residues" evidence="1">
    <location>
        <begin position="406"/>
        <end position="426"/>
    </location>
</feature>
<dbReference type="EMBL" id="LWBS01000030">
    <property type="protein sequence ID" value="OAP96803.1"/>
    <property type="molecule type" value="Genomic_DNA"/>
</dbReference>
<accession>A0A179C096</accession>
<evidence type="ECO:0000256" key="1">
    <source>
        <dbReference type="SAM" id="MobiDB-lite"/>
    </source>
</evidence>
<dbReference type="InterPro" id="IPR025669">
    <property type="entry name" value="AAA_dom"/>
</dbReference>
<gene>
    <name evidence="3" type="ORF">A4U53_37700</name>
</gene>
<dbReference type="SUPFAM" id="SSF52540">
    <property type="entry name" value="P-loop containing nucleoside triphosphate hydrolases"/>
    <property type="match status" value="1"/>
</dbReference>
<dbReference type="NCBIfam" id="TIGR03453">
    <property type="entry name" value="partition_RepA"/>
    <property type="match status" value="1"/>
</dbReference>
<feature type="domain" description="AAA" evidence="2">
    <location>
        <begin position="121"/>
        <end position="291"/>
    </location>
</feature>
<dbReference type="InterPro" id="IPR017818">
    <property type="entry name" value="Plasmid_partition_RepA"/>
</dbReference>
<comment type="caution">
    <text evidence="3">The sequence shown here is derived from an EMBL/GenBank/DDBJ whole genome shotgun (WGS) entry which is preliminary data.</text>
</comment>
<sequence length="426" mass="47346">MPHCKNPLFQLDTTSERIRRHGKELWDRLRARGAAPEKILDDRPLRPFSLGEVAEILGVSGSYLRQLSIDGLGPTPELGTAGRRSYTLRQINELRAYLASTRPKEALKFCPRRREGEKLQIISVAGGPSTTTTSLYLTQGLALQGFRVLAVDLDPKGSLSEMYGYFTATLPVDNASMYAAIRYDDHRVSMRSIIQKTHFDGLHFVPGSSELGEFEEESSRRYHSENFRYPDASIRMVSALKEVDADYDVVVIHCAPECGGFLTVGAFEAATGVLVMARPQLADIAKTAMFLNFFSHFVSLIEKAGRSVNYDFVKFLVTRHNPRDVSEQEAVTLLRDSLGDDLLTATVWESDAIREAGLKNRSLYELSAGAVGRSAYEQAMETLNSTNVEVMDIISEVWGRPPMYVSQASRSKTEGKANSQSRGLSK</sequence>
<reference evidence="3" key="1">
    <citation type="submission" date="2016-04" db="EMBL/GenBank/DDBJ databases">
        <title>Fast-growing isolate from the root nodules of Vavilovia formosa.</title>
        <authorList>
            <person name="Kimeklis A."/>
            <person name="Safronova V."/>
            <person name="Belimov A."/>
            <person name="Andronov E."/>
        </authorList>
    </citation>
    <scope>NUCLEOTIDE SEQUENCE [LARGE SCALE GENOMIC DNA]</scope>
    <source>
        <strain evidence="3">Vaf-46</strain>
    </source>
</reference>
<feature type="region of interest" description="Disordered" evidence="1">
    <location>
        <begin position="405"/>
        <end position="426"/>
    </location>
</feature>
<dbReference type="InterPro" id="IPR027417">
    <property type="entry name" value="P-loop_NTPase"/>
</dbReference>
<name>A0A179C096_RHILE</name>
<dbReference type="InterPro" id="IPR050678">
    <property type="entry name" value="DNA_Partitioning_ATPase"/>
</dbReference>
<proteinExistence type="predicted"/>
<evidence type="ECO:0000313" key="3">
    <source>
        <dbReference type="EMBL" id="OAP96803.1"/>
    </source>
</evidence>
<organism evidence="3">
    <name type="scientific">Rhizobium leguminosarum</name>
    <dbReference type="NCBI Taxonomy" id="384"/>
    <lineage>
        <taxon>Bacteria</taxon>
        <taxon>Pseudomonadati</taxon>
        <taxon>Pseudomonadota</taxon>
        <taxon>Alphaproteobacteria</taxon>
        <taxon>Hyphomicrobiales</taxon>
        <taxon>Rhizobiaceae</taxon>
        <taxon>Rhizobium/Agrobacterium group</taxon>
        <taxon>Rhizobium</taxon>
    </lineage>
</organism>